<feature type="non-terminal residue" evidence="4">
    <location>
        <position position="1"/>
    </location>
</feature>
<evidence type="ECO:0000256" key="3">
    <source>
        <dbReference type="SAM" id="SignalP"/>
    </source>
</evidence>
<accession>A0A8H6MRR1</accession>
<evidence type="ECO:0000313" key="4">
    <source>
        <dbReference type="EMBL" id="KAF6805760.1"/>
    </source>
</evidence>
<keyword evidence="3" id="KW-0732">Signal</keyword>
<feature type="transmembrane region" description="Helical" evidence="2">
    <location>
        <begin position="223"/>
        <end position="245"/>
    </location>
</feature>
<dbReference type="Proteomes" id="UP000652219">
    <property type="component" value="Unassembled WGS sequence"/>
</dbReference>
<feature type="chain" id="PRO_5034817731" evidence="3">
    <location>
        <begin position="19"/>
        <end position="420"/>
    </location>
</feature>
<protein>
    <submittedName>
        <fullName evidence="4">Extracellular serine-rich protein</fullName>
    </submittedName>
</protein>
<dbReference type="SUPFAM" id="SSF49503">
    <property type="entry name" value="Cupredoxins"/>
    <property type="match status" value="1"/>
</dbReference>
<proteinExistence type="predicted"/>
<feature type="compositionally biased region" description="Basic and acidic residues" evidence="1">
    <location>
        <begin position="404"/>
        <end position="420"/>
    </location>
</feature>
<dbReference type="InterPro" id="IPR008972">
    <property type="entry name" value="Cupredoxin"/>
</dbReference>
<gene>
    <name evidence="4" type="ORF">CSOJ01_09258</name>
</gene>
<evidence type="ECO:0000313" key="5">
    <source>
        <dbReference type="Proteomes" id="UP000652219"/>
    </source>
</evidence>
<keyword evidence="2" id="KW-1133">Transmembrane helix</keyword>
<feature type="region of interest" description="Disordered" evidence="1">
    <location>
        <begin position="354"/>
        <end position="420"/>
    </location>
</feature>
<feature type="region of interest" description="Disordered" evidence="1">
    <location>
        <begin position="289"/>
        <end position="342"/>
    </location>
</feature>
<name>A0A8H6MRR1_9PEZI</name>
<evidence type="ECO:0000256" key="1">
    <source>
        <dbReference type="SAM" id="MobiDB-lite"/>
    </source>
</evidence>
<evidence type="ECO:0000256" key="2">
    <source>
        <dbReference type="SAM" id="Phobius"/>
    </source>
</evidence>
<dbReference type="AlphaFoldDB" id="A0A8H6MRR1"/>
<sequence>MVLPSVVGIAALVAVVRAQSTTSGPITPTPFFSTITTTPTRSATAAATGSESPAAAATTHTVAVGVSGFAFSPARVQANVGDTIEWVFYPDGHSVIRAEFNFPCTPYEYVDIGRQGFYSGPQPVKAITNSMPRYRVLVNDTEPIFFYCGAPGSCYKEKMIGVINENSTQTLDKQLEAALSLTTQILPGEPFPTESDASKATGGGDSGSVVNNNYHHSLSGGTIAGIVIGVVAVLLFGGAFFYICGRRGGLNRAYRRAHVGHHLHGHGGPPMPPPVGPPVTEINYAMQPKSPETQAWRSSHYSQLSGPYRDQPTPVMNFPGVSPPISPQPTGYGHPVPGMQQGYYDHRVSSIAPSLAPPVEAPDNQAVPLPVPEAPPVELPASSDPGNSPLPAYGPRFSFSGQEADYRPSKGEAETSRPKT</sequence>
<feature type="compositionally biased region" description="Polar residues" evidence="1">
    <location>
        <begin position="290"/>
        <end position="305"/>
    </location>
</feature>
<organism evidence="4 5">
    <name type="scientific">Colletotrichum sojae</name>
    <dbReference type="NCBI Taxonomy" id="2175907"/>
    <lineage>
        <taxon>Eukaryota</taxon>
        <taxon>Fungi</taxon>
        <taxon>Dikarya</taxon>
        <taxon>Ascomycota</taxon>
        <taxon>Pezizomycotina</taxon>
        <taxon>Sordariomycetes</taxon>
        <taxon>Hypocreomycetidae</taxon>
        <taxon>Glomerellales</taxon>
        <taxon>Glomerellaceae</taxon>
        <taxon>Colletotrichum</taxon>
        <taxon>Colletotrichum orchidearum species complex</taxon>
    </lineage>
</organism>
<dbReference type="CDD" id="cd12087">
    <property type="entry name" value="TM_EGFR-like"/>
    <property type="match status" value="1"/>
</dbReference>
<keyword evidence="5" id="KW-1185">Reference proteome</keyword>
<feature type="signal peptide" evidence="3">
    <location>
        <begin position="1"/>
        <end position="18"/>
    </location>
</feature>
<dbReference type="Gene3D" id="2.60.40.420">
    <property type="entry name" value="Cupredoxins - blue copper proteins"/>
    <property type="match status" value="1"/>
</dbReference>
<feature type="compositionally biased region" description="Pro residues" evidence="1">
    <location>
        <begin position="369"/>
        <end position="378"/>
    </location>
</feature>
<comment type="caution">
    <text evidence="4">The sequence shown here is derived from an EMBL/GenBank/DDBJ whole genome shotgun (WGS) entry which is preliminary data.</text>
</comment>
<dbReference type="PANTHER" id="PTHR34883:SF8">
    <property type="entry name" value="EXTRACELLULAR SERINE-RICH PROTEIN (AFU_ORTHOLOGUE AFUA_6G00670)"/>
    <property type="match status" value="1"/>
</dbReference>
<reference evidence="4 5" key="1">
    <citation type="journal article" date="2020" name="Phytopathology">
        <title>Genome Sequence Resources of Colletotrichum truncatum, C. plurivorum, C. musicola, and C. sojae: Four Species Pathogenic to Soybean (Glycine max).</title>
        <authorList>
            <person name="Rogerio F."/>
            <person name="Boufleur T.R."/>
            <person name="Ciampi-Guillardi M."/>
            <person name="Sukno S.A."/>
            <person name="Thon M.R."/>
            <person name="Massola Junior N.S."/>
            <person name="Baroncelli R."/>
        </authorList>
    </citation>
    <scope>NUCLEOTIDE SEQUENCE [LARGE SCALE GENOMIC DNA]</scope>
    <source>
        <strain evidence="4 5">LFN0009</strain>
    </source>
</reference>
<dbReference type="PANTHER" id="PTHR34883">
    <property type="entry name" value="SERINE-RICH PROTEIN, PUTATIVE-RELATED-RELATED"/>
    <property type="match status" value="1"/>
</dbReference>
<dbReference type="EMBL" id="WIGN01000174">
    <property type="protein sequence ID" value="KAF6805760.1"/>
    <property type="molecule type" value="Genomic_DNA"/>
</dbReference>
<keyword evidence="2" id="KW-0812">Transmembrane</keyword>
<keyword evidence="2" id="KW-0472">Membrane</keyword>
<dbReference type="InterPro" id="IPR052953">
    <property type="entry name" value="Ser-rich/MCO-related"/>
</dbReference>